<proteinExistence type="predicted"/>
<keyword evidence="3" id="KW-1185">Reference proteome</keyword>
<dbReference type="EMBL" id="OX597826">
    <property type="protein sequence ID" value="CAI9731820.1"/>
    <property type="molecule type" value="Genomic_DNA"/>
</dbReference>
<feature type="signal peptide" evidence="1">
    <location>
        <begin position="1"/>
        <end position="17"/>
    </location>
</feature>
<dbReference type="AlphaFoldDB" id="A0AA36BCF7"/>
<gene>
    <name evidence="2" type="ORF">OCTVUL_1B022843</name>
</gene>
<accession>A0AA36BCF7</accession>
<evidence type="ECO:0000256" key="1">
    <source>
        <dbReference type="SAM" id="SignalP"/>
    </source>
</evidence>
<sequence>MLVIFLLLVTPVDVAAAVEGPKRNSNVSKKVLKRIPEMPTQGKGNLMKFLKVKKYQTILQCQVKVCQQLQLKQAMQAPVKSMIVHKP</sequence>
<evidence type="ECO:0000313" key="2">
    <source>
        <dbReference type="EMBL" id="CAI9731820.1"/>
    </source>
</evidence>
<feature type="chain" id="PRO_5041444050" evidence="1">
    <location>
        <begin position="18"/>
        <end position="87"/>
    </location>
</feature>
<dbReference type="Proteomes" id="UP001162480">
    <property type="component" value="Chromosome 13"/>
</dbReference>
<protein>
    <submittedName>
        <fullName evidence="2">Uncharacterized protein</fullName>
    </submittedName>
</protein>
<organism evidence="2 3">
    <name type="scientific">Octopus vulgaris</name>
    <name type="common">Common octopus</name>
    <dbReference type="NCBI Taxonomy" id="6645"/>
    <lineage>
        <taxon>Eukaryota</taxon>
        <taxon>Metazoa</taxon>
        <taxon>Spiralia</taxon>
        <taxon>Lophotrochozoa</taxon>
        <taxon>Mollusca</taxon>
        <taxon>Cephalopoda</taxon>
        <taxon>Coleoidea</taxon>
        <taxon>Octopodiformes</taxon>
        <taxon>Octopoda</taxon>
        <taxon>Incirrata</taxon>
        <taxon>Octopodidae</taxon>
        <taxon>Octopus</taxon>
    </lineage>
</organism>
<keyword evidence="1" id="KW-0732">Signal</keyword>
<name>A0AA36BCF7_OCTVU</name>
<evidence type="ECO:0000313" key="3">
    <source>
        <dbReference type="Proteomes" id="UP001162480"/>
    </source>
</evidence>
<reference evidence="2" key="1">
    <citation type="submission" date="2023-08" db="EMBL/GenBank/DDBJ databases">
        <authorList>
            <person name="Alioto T."/>
            <person name="Alioto T."/>
            <person name="Gomez Garrido J."/>
        </authorList>
    </citation>
    <scope>NUCLEOTIDE SEQUENCE</scope>
</reference>